<name>A0ABV9XQ97_9PSEU</name>
<evidence type="ECO:0000256" key="1">
    <source>
        <dbReference type="SAM" id="SignalP"/>
    </source>
</evidence>
<reference evidence="3" key="1">
    <citation type="journal article" date="2019" name="Int. J. Syst. Evol. Microbiol.">
        <title>The Global Catalogue of Microorganisms (GCM) 10K type strain sequencing project: providing services to taxonomists for standard genome sequencing and annotation.</title>
        <authorList>
            <consortium name="The Broad Institute Genomics Platform"/>
            <consortium name="The Broad Institute Genome Sequencing Center for Infectious Disease"/>
            <person name="Wu L."/>
            <person name="Ma J."/>
        </authorList>
    </citation>
    <scope>NUCLEOTIDE SEQUENCE [LARGE SCALE GENOMIC DNA]</scope>
    <source>
        <strain evidence="3">KCTC 12848</strain>
    </source>
</reference>
<organism evidence="2 3">
    <name type="scientific">Saccharothrix xinjiangensis</name>
    <dbReference type="NCBI Taxonomy" id="204798"/>
    <lineage>
        <taxon>Bacteria</taxon>
        <taxon>Bacillati</taxon>
        <taxon>Actinomycetota</taxon>
        <taxon>Actinomycetes</taxon>
        <taxon>Pseudonocardiales</taxon>
        <taxon>Pseudonocardiaceae</taxon>
        <taxon>Saccharothrix</taxon>
    </lineage>
</organism>
<feature type="chain" id="PRO_5046478105" evidence="1">
    <location>
        <begin position="24"/>
        <end position="165"/>
    </location>
</feature>
<dbReference type="EMBL" id="JBHSJB010000003">
    <property type="protein sequence ID" value="MFC5052549.1"/>
    <property type="molecule type" value="Genomic_DNA"/>
</dbReference>
<feature type="signal peptide" evidence="1">
    <location>
        <begin position="1"/>
        <end position="23"/>
    </location>
</feature>
<comment type="caution">
    <text evidence="2">The sequence shown here is derived from an EMBL/GenBank/DDBJ whole genome shotgun (WGS) entry which is preliminary data.</text>
</comment>
<keyword evidence="1" id="KW-0732">Signal</keyword>
<protein>
    <submittedName>
        <fullName evidence="2">Uncharacterized protein</fullName>
    </submittedName>
</protein>
<proteinExistence type="predicted"/>
<evidence type="ECO:0000313" key="2">
    <source>
        <dbReference type="EMBL" id="MFC5052549.1"/>
    </source>
</evidence>
<gene>
    <name evidence="2" type="ORF">ACFPFM_02135</name>
</gene>
<evidence type="ECO:0000313" key="3">
    <source>
        <dbReference type="Proteomes" id="UP001595833"/>
    </source>
</evidence>
<sequence length="165" mass="16934">MAKVAASALAVLAVVALAPAARAGTAGPRSVVTSSGVTLSASRPDVSAQVSEHTITNGSWSCRLRAGNPSRWFGGTGGGVQGVGWLTCTGGVVMPQLEIFVGLARNNALVNMTTRHDTNTTTVNSVASVSPYVRASYLTAAIGFVQWPDGTVSEFPEVQSPVFTI</sequence>
<dbReference type="Proteomes" id="UP001595833">
    <property type="component" value="Unassembled WGS sequence"/>
</dbReference>
<dbReference type="RefSeq" id="WP_344035051.1">
    <property type="nucleotide sequence ID" value="NZ_BAAAKE010000002.1"/>
</dbReference>
<keyword evidence="3" id="KW-1185">Reference proteome</keyword>
<accession>A0ABV9XQ97</accession>